<keyword evidence="4" id="KW-1185">Reference proteome</keyword>
<dbReference type="PRINTS" id="PR01217">
    <property type="entry name" value="PRICHEXTENSN"/>
</dbReference>
<feature type="compositionally biased region" description="Basic and acidic residues" evidence="1">
    <location>
        <begin position="261"/>
        <end position="279"/>
    </location>
</feature>
<dbReference type="RefSeq" id="WP_144463422.1">
    <property type="nucleotide sequence ID" value="NZ_JBHUEO010000075.1"/>
</dbReference>
<reference evidence="4" key="1">
    <citation type="journal article" date="2019" name="Int. J. Syst. Evol. Microbiol.">
        <title>The Global Catalogue of Microorganisms (GCM) 10K type strain sequencing project: providing services to taxonomists for standard genome sequencing and annotation.</title>
        <authorList>
            <consortium name="The Broad Institute Genomics Platform"/>
            <consortium name="The Broad Institute Genome Sequencing Center for Infectious Disease"/>
            <person name="Wu L."/>
            <person name="Ma J."/>
        </authorList>
    </citation>
    <scope>NUCLEOTIDE SEQUENCE [LARGE SCALE GENOMIC DNA]</scope>
    <source>
        <strain evidence="4">CGMCC 1.12295</strain>
    </source>
</reference>
<protein>
    <recommendedName>
        <fullName evidence="5">LPXTG cell wall anchor domain-containing protein</fullName>
    </recommendedName>
</protein>
<name>A0ABW4KLL3_9BACI</name>
<feature type="compositionally biased region" description="Low complexity" evidence="1">
    <location>
        <begin position="160"/>
        <end position="188"/>
    </location>
</feature>
<sequence length="359" mass="38225">MFKKVLGSIAVIAISLGLILPHNDVKANGVGNCSITIDANRHVVGNEADATGACKGYVVGYVTPSGKAMVVGAVSKPVSNGEVVRYSSVNGEFDLSVTVIPKKSEPAPAPQPKPAQPKPQPTPKPAEPKPTPQPKPAPKPTPAPKPVESKPVESKPKPTQPKSQPKPVEAKPTQPKPQQSKPTQPAQQHKQGVEKSTNTNQKKSNDNDSRGSNGSPASPNKNSTNSISAQKTNNSTNSTDKKVKDSHKDDKQSSKNLSVAELKDKNAVISKEGNKHFAIFEDEDGKEVKQEISKLEAEKLHDESLKKDDKDAPASVSSNDDNIEKNISNKATSPFIILAIGLGLLIVGGGIFLYYKKKK</sequence>
<keyword evidence="2" id="KW-1133">Transmembrane helix</keyword>
<evidence type="ECO:0000313" key="4">
    <source>
        <dbReference type="Proteomes" id="UP001597301"/>
    </source>
</evidence>
<keyword evidence="2" id="KW-0812">Transmembrane</keyword>
<evidence type="ECO:0008006" key="5">
    <source>
        <dbReference type="Google" id="ProtNLM"/>
    </source>
</evidence>
<proteinExistence type="predicted"/>
<feature type="transmembrane region" description="Helical" evidence="2">
    <location>
        <begin position="335"/>
        <end position="355"/>
    </location>
</feature>
<comment type="caution">
    <text evidence="3">The sequence shown here is derived from an EMBL/GenBank/DDBJ whole genome shotgun (WGS) entry which is preliminary data.</text>
</comment>
<feature type="compositionally biased region" description="Polar residues" evidence="1">
    <location>
        <begin position="216"/>
        <end position="237"/>
    </location>
</feature>
<dbReference type="Proteomes" id="UP001597301">
    <property type="component" value="Unassembled WGS sequence"/>
</dbReference>
<evidence type="ECO:0000256" key="2">
    <source>
        <dbReference type="SAM" id="Phobius"/>
    </source>
</evidence>
<feature type="compositionally biased region" description="Polar residues" evidence="1">
    <location>
        <begin position="315"/>
        <end position="326"/>
    </location>
</feature>
<feature type="compositionally biased region" description="Basic and acidic residues" evidence="1">
    <location>
        <begin position="239"/>
        <end position="253"/>
    </location>
</feature>
<organism evidence="3 4">
    <name type="scientific">Siminovitchia sediminis</name>
    <dbReference type="NCBI Taxonomy" id="1274353"/>
    <lineage>
        <taxon>Bacteria</taxon>
        <taxon>Bacillati</taxon>
        <taxon>Bacillota</taxon>
        <taxon>Bacilli</taxon>
        <taxon>Bacillales</taxon>
        <taxon>Bacillaceae</taxon>
        <taxon>Siminovitchia</taxon>
    </lineage>
</organism>
<accession>A0ABW4KLL3</accession>
<feature type="region of interest" description="Disordered" evidence="1">
    <location>
        <begin position="102"/>
        <end position="326"/>
    </location>
</feature>
<evidence type="ECO:0000256" key="1">
    <source>
        <dbReference type="SAM" id="MobiDB-lite"/>
    </source>
</evidence>
<dbReference type="EMBL" id="JBHUEO010000075">
    <property type="protein sequence ID" value="MFD1708393.1"/>
    <property type="molecule type" value="Genomic_DNA"/>
</dbReference>
<feature type="compositionally biased region" description="Basic and acidic residues" evidence="1">
    <location>
        <begin position="286"/>
        <end position="312"/>
    </location>
</feature>
<feature type="compositionally biased region" description="Basic and acidic residues" evidence="1">
    <location>
        <begin position="147"/>
        <end position="156"/>
    </location>
</feature>
<keyword evidence="2" id="KW-0472">Membrane</keyword>
<evidence type="ECO:0000313" key="3">
    <source>
        <dbReference type="EMBL" id="MFD1708393.1"/>
    </source>
</evidence>
<dbReference type="GeneID" id="80426662"/>
<feature type="compositionally biased region" description="Pro residues" evidence="1">
    <location>
        <begin position="107"/>
        <end position="145"/>
    </location>
</feature>
<gene>
    <name evidence="3" type="ORF">ACFSCZ_16915</name>
</gene>